<dbReference type="EC" id="2.7.11.22" evidence="2"/>
<evidence type="ECO:0000256" key="15">
    <source>
        <dbReference type="SAM" id="MobiDB-lite"/>
    </source>
</evidence>
<feature type="domain" description="Protein kinase" evidence="16">
    <location>
        <begin position="274"/>
        <end position="584"/>
    </location>
</feature>
<dbReference type="FunFam" id="3.30.200.20:FF:000124">
    <property type="entry name" value="Cyclin-dependent kinase 4"/>
    <property type="match status" value="1"/>
</dbReference>
<evidence type="ECO:0000256" key="13">
    <source>
        <dbReference type="ARBA" id="ARBA00048367"/>
    </source>
</evidence>
<keyword evidence="5 14" id="KW-0547">Nucleotide-binding</keyword>
<evidence type="ECO:0000259" key="16">
    <source>
        <dbReference type="PROSITE" id="PS50011"/>
    </source>
</evidence>
<feature type="compositionally biased region" description="Acidic residues" evidence="15">
    <location>
        <begin position="15"/>
        <end position="56"/>
    </location>
</feature>
<evidence type="ECO:0000256" key="9">
    <source>
        <dbReference type="ARBA" id="ARBA00039612"/>
    </source>
</evidence>
<evidence type="ECO:0000256" key="4">
    <source>
        <dbReference type="ARBA" id="ARBA00022679"/>
    </source>
</evidence>
<feature type="compositionally biased region" description="Low complexity" evidence="15">
    <location>
        <begin position="229"/>
        <end position="262"/>
    </location>
</feature>
<evidence type="ECO:0000256" key="6">
    <source>
        <dbReference type="ARBA" id="ARBA00022777"/>
    </source>
</evidence>
<sequence length="587" mass="64982">MNNNNNTNSSNNMREEDDDVYDPDMDEEDVDVDGEEDDDSLDDNLSDEDEDDEDDEMMHQDEVHGVHEGNMQGHGQQGQGHNQGQGGVSGAGHHHGGVYGHGQHGSHTMGGMHQQQQQQGQAQVQGQVHQVHQQQVHQQHQAPAQATGYDHTNVNANVSGHGYGHGHGHGHGLGHGHGHPQQHPVQQQQHPVQQQQHPVQQQHPTQQPVPTDQGQIQGQPPPNVQPRDQQGQGNIQNQGQGQGQGQPQENSSAINSSSTDASLDIDSEPTLDGYERTDRIGQGAYGIVYRGTQRSTGVTVAIKRIPFADAAPEGGVPCNVIREISLLRELDHPNVVRLLDVNQARPGELYLVFEFVAHDLKTFLDRNQPNFGKTNTNTGEGGSGSAQVSNRRQGLPPHMVRSFMRQILEGVGYCHTYRILHRDLKPHNLLISSDGRQVKLADFGLARLSGLPSGPYTSEVVTLWYRAPELLLGATRYCGPVDVWSIGCIFAEMATGYALFPGRSDIDQLFKIFQRRGTPVNEPTLNRLPHYNAEFPKWHPQPITDFVDLSSFGSNHAADLLEQLLQYDPERRLICKQALHHPFFYEN</sequence>
<keyword evidence="6" id="KW-0418">Kinase</keyword>
<organism evidence="17">
    <name type="scientific">Chaetoceros debilis</name>
    <dbReference type="NCBI Taxonomy" id="122233"/>
    <lineage>
        <taxon>Eukaryota</taxon>
        <taxon>Sar</taxon>
        <taxon>Stramenopiles</taxon>
        <taxon>Ochrophyta</taxon>
        <taxon>Bacillariophyta</taxon>
        <taxon>Coscinodiscophyceae</taxon>
        <taxon>Chaetocerotophycidae</taxon>
        <taxon>Chaetocerotales</taxon>
        <taxon>Chaetocerotaceae</taxon>
        <taxon>Chaetoceros</taxon>
    </lineage>
</organism>
<evidence type="ECO:0000256" key="5">
    <source>
        <dbReference type="ARBA" id="ARBA00022741"/>
    </source>
</evidence>
<dbReference type="GO" id="GO:0030332">
    <property type="term" value="F:cyclin binding"/>
    <property type="evidence" value="ECO:0007669"/>
    <property type="project" value="TreeGrafter"/>
</dbReference>
<dbReference type="Gene3D" id="3.30.200.20">
    <property type="entry name" value="Phosphorylase Kinase, domain 1"/>
    <property type="match status" value="1"/>
</dbReference>
<feature type="compositionally biased region" description="Low complexity" evidence="15">
    <location>
        <begin position="105"/>
        <end position="148"/>
    </location>
</feature>
<evidence type="ECO:0000256" key="7">
    <source>
        <dbReference type="ARBA" id="ARBA00022840"/>
    </source>
</evidence>
<dbReference type="InterPro" id="IPR000719">
    <property type="entry name" value="Prot_kinase_dom"/>
</dbReference>
<evidence type="ECO:0000256" key="8">
    <source>
        <dbReference type="ARBA" id="ARBA00038543"/>
    </source>
</evidence>
<keyword evidence="3" id="KW-0723">Serine/threonine-protein kinase</keyword>
<dbReference type="PANTHER" id="PTHR24056:SF254">
    <property type="entry name" value="CYCLIN-DEPENDENT KINASE 2"/>
    <property type="match status" value="1"/>
</dbReference>
<dbReference type="GO" id="GO:0004693">
    <property type="term" value="F:cyclin-dependent protein serine/threonine kinase activity"/>
    <property type="evidence" value="ECO:0007669"/>
    <property type="project" value="UniProtKB-EC"/>
</dbReference>
<evidence type="ECO:0000256" key="10">
    <source>
        <dbReference type="ARBA" id="ARBA00041902"/>
    </source>
</evidence>
<dbReference type="GO" id="GO:0005634">
    <property type="term" value="C:nucleus"/>
    <property type="evidence" value="ECO:0007669"/>
    <property type="project" value="TreeGrafter"/>
</dbReference>
<proteinExistence type="inferred from homology"/>
<dbReference type="EMBL" id="HBIO01026774">
    <property type="protein sequence ID" value="CAE0475686.1"/>
    <property type="molecule type" value="Transcribed_RNA"/>
</dbReference>
<feature type="binding site" evidence="14">
    <location>
        <position position="303"/>
    </location>
    <ligand>
        <name>ATP</name>
        <dbReference type="ChEBI" id="CHEBI:30616"/>
    </ligand>
</feature>
<feature type="region of interest" description="Disordered" evidence="15">
    <location>
        <begin position="368"/>
        <end position="392"/>
    </location>
</feature>
<dbReference type="PROSITE" id="PS00108">
    <property type="entry name" value="PROTEIN_KINASE_ST"/>
    <property type="match status" value="1"/>
</dbReference>
<dbReference type="InterPro" id="IPR017441">
    <property type="entry name" value="Protein_kinase_ATP_BS"/>
</dbReference>
<dbReference type="AlphaFoldDB" id="A0A6S8YLV7"/>
<keyword evidence="4" id="KW-0808">Transferase</keyword>
<evidence type="ECO:0000256" key="14">
    <source>
        <dbReference type="PROSITE-ProRule" id="PRU10141"/>
    </source>
</evidence>
<evidence type="ECO:0000313" key="17">
    <source>
        <dbReference type="EMBL" id="CAE0475682.1"/>
    </source>
</evidence>
<accession>A0A6S8YLV7</accession>
<dbReference type="PROSITE" id="PS50011">
    <property type="entry name" value="PROTEIN_KINASE_DOM"/>
    <property type="match status" value="1"/>
</dbReference>
<dbReference type="GO" id="GO:0007165">
    <property type="term" value="P:signal transduction"/>
    <property type="evidence" value="ECO:0007669"/>
    <property type="project" value="TreeGrafter"/>
</dbReference>
<dbReference type="GO" id="GO:0005737">
    <property type="term" value="C:cytoplasm"/>
    <property type="evidence" value="ECO:0007669"/>
    <property type="project" value="TreeGrafter"/>
</dbReference>
<feature type="compositionally biased region" description="Basic residues" evidence="15">
    <location>
        <begin position="164"/>
        <end position="180"/>
    </location>
</feature>
<dbReference type="Pfam" id="PF00069">
    <property type="entry name" value="Pkinase"/>
    <property type="match status" value="1"/>
</dbReference>
<comment type="similarity">
    <text evidence="1">Belongs to the protein kinase superfamily. CMGC Ser/Thr protein kinase family. CDC2/CDKX subfamily.</text>
</comment>
<feature type="compositionally biased region" description="Low complexity" evidence="15">
    <location>
        <begin position="181"/>
        <end position="210"/>
    </location>
</feature>
<dbReference type="FunFam" id="1.10.510.10:FF:000624">
    <property type="entry name" value="Mitogen-activated protein kinase"/>
    <property type="match status" value="1"/>
</dbReference>
<dbReference type="GO" id="GO:0010468">
    <property type="term" value="P:regulation of gene expression"/>
    <property type="evidence" value="ECO:0007669"/>
    <property type="project" value="TreeGrafter"/>
</dbReference>
<gene>
    <name evidence="17" type="ORF">CDEB00056_LOCUS20535</name>
    <name evidence="18" type="ORF">CDEB00056_LOCUS20539</name>
</gene>
<dbReference type="Gene3D" id="1.10.510.10">
    <property type="entry name" value="Transferase(Phosphotransferase) domain 1"/>
    <property type="match status" value="1"/>
</dbReference>
<dbReference type="GO" id="GO:0000082">
    <property type="term" value="P:G1/S transition of mitotic cell cycle"/>
    <property type="evidence" value="ECO:0007669"/>
    <property type="project" value="TreeGrafter"/>
</dbReference>
<dbReference type="SUPFAM" id="SSF56112">
    <property type="entry name" value="Protein kinase-like (PK-like)"/>
    <property type="match status" value="1"/>
</dbReference>
<dbReference type="PROSITE" id="PS00107">
    <property type="entry name" value="PROTEIN_KINASE_ATP"/>
    <property type="match status" value="1"/>
</dbReference>
<name>A0A6S8YLV7_9STRA</name>
<dbReference type="PANTHER" id="PTHR24056">
    <property type="entry name" value="CELL DIVISION PROTEIN KINASE"/>
    <property type="match status" value="1"/>
</dbReference>
<dbReference type="GO" id="GO:0000307">
    <property type="term" value="C:cyclin-dependent protein kinase holoenzyme complex"/>
    <property type="evidence" value="ECO:0007669"/>
    <property type="project" value="TreeGrafter"/>
</dbReference>
<evidence type="ECO:0000256" key="1">
    <source>
        <dbReference type="ARBA" id="ARBA00006485"/>
    </source>
</evidence>
<evidence type="ECO:0000313" key="18">
    <source>
        <dbReference type="EMBL" id="CAE0475686.1"/>
    </source>
</evidence>
<dbReference type="SMART" id="SM00220">
    <property type="entry name" value="S_TKc"/>
    <property type="match status" value="1"/>
</dbReference>
<evidence type="ECO:0000256" key="12">
    <source>
        <dbReference type="ARBA" id="ARBA00047811"/>
    </source>
</evidence>
<feature type="compositionally biased region" description="Basic and acidic residues" evidence="15">
    <location>
        <begin position="57"/>
        <end position="67"/>
    </location>
</feature>
<dbReference type="GO" id="GO:0005524">
    <property type="term" value="F:ATP binding"/>
    <property type="evidence" value="ECO:0007669"/>
    <property type="project" value="UniProtKB-UniRule"/>
</dbReference>
<keyword evidence="7 14" id="KW-0067">ATP-binding</keyword>
<feature type="region of interest" description="Disordered" evidence="15">
    <location>
        <begin position="1"/>
        <end position="277"/>
    </location>
</feature>
<comment type="subunit">
    <text evidence="8">May form a complex composed of at least the catalytic subunit CRK2 and a cyclin.</text>
</comment>
<evidence type="ECO:0000256" key="3">
    <source>
        <dbReference type="ARBA" id="ARBA00022527"/>
    </source>
</evidence>
<comment type="catalytic activity">
    <reaction evidence="13">
        <text>L-seryl-[protein] + ATP = O-phospho-L-seryl-[protein] + ADP + H(+)</text>
        <dbReference type="Rhea" id="RHEA:17989"/>
        <dbReference type="Rhea" id="RHEA-COMP:9863"/>
        <dbReference type="Rhea" id="RHEA-COMP:11604"/>
        <dbReference type="ChEBI" id="CHEBI:15378"/>
        <dbReference type="ChEBI" id="CHEBI:29999"/>
        <dbReference type="ChEBI" id="CHEBI:30616"/>
        <dbReference type="ChEBI" id="CHEBI:83421"/>
        <dbReference type="ChEBI" id="CHEBI:456216"/>
        <dbReference type="EC" id="2.7.11.22"/>
    </reaction>
</comment>
<comment type="catalytic activity">
    <reaction evidence="12">
        <text>L-threonyl-[protein] + ATP = O-phospho-L-threonyl-[protein] + ADP + H(+)</text>
        <dbReference type="Rhea" id="RHEA:46608"/>
        <dbReference type="Rhea" id="RHEA-COMP:11060"/>
        <dbReference type="Rhea" id="RHEA-COMP:11605"/>
        <dbReference type="ChEBI" id="CHEBI:15378"/>
        <dbReference type="ChEBI" id="CHEBI:30013"/>
        <dbReference type="ChEBI" id="CHEBI:30616"/>
        <dbReference type="ChEBI" id="CHEBI:61977"/>
        <dbReference type="ChEBI" id="CHEBI:456216"/>
        <dbReference type="EC" id="2.7.11.22"/>
    </reaction>
</comment>
<evidence type="ECO:0000256" key="11">
    <source>
        <dbReference type="ARBA" id="ARBA00042858"/>
    </source>
</evidence>
<dbReference type="InterPro" id="IPR008271">
    <property type="entry name" value="Ser/Thr_kinase_AS"/>
</dbReference>
<protein>
    <recommendedName>
        <fullName evidence="9">Cyclin-dependent kinase 2 homolog</fullName>
        <ecNumber evidence="2">2.7.11.22</ecNumber>
    </recommendedName>
    <alternativeName>
        <fullName evidence="10">Cell division control protein 2 homolog</fullName>
    </alternativeName>
    <alternativeName>
        <fullName evidence="11">cdc2-related kinase 2</fullName>
    </alternativeName>
</protein>
<reference evidence="17" key="1">
    <citation type="submission" date="2021-01" db="EMBL/GenBank/DDBJ databases">
        <authorList>
            <person name="Corre E."/>
            <person name="Pelletier E."/>
            <person name="Niang G."/>
            <person name="Scheremetjew M."/>
            <person name="Finn R."/>
            <person name="Kale V."/>
            <person name="Holt S."/>
            <person name="Cochrane G."/>
            <person name="Meng A."/>
            <person name="Brown T."/>
            <person name="Cohen L."/>
        </authorList>
    </citation>
    <scope>NUCLEOTIDE SEQUENCE</scope>
    <source>
        <strain evidence="17">MM31A-1</strain>
    </source>
</reference>
<dbReference type="InterPro" id="IPR050108">
    <property type="entry name" value="CDK"/>
</dbReference>
<evidence type="ECO:0000256" key="2">
    <source>
        <dbReference type="ARBA" id="ARBA00012425"/>
    </source>
</evidence>
<dbReference type="EMBL" id="HBIO01026770">
    <property type="protein sequence ID" value="CAE0475682.1"/>
    <property type="molecule type" value="Transcribed_RNA"/>
</dbReference>
<feature type="compositionally biased region" description="Low complexity" evidence="15">
    <location>
        <begin position="1"/>
        <end position="12"/>
    </location>
</feature>
<feature type="compositionally biased region" description="Gly residues" evidence="15">
    <location>
        <begin position="75"/>
        <end position="90"/>
    </location>
</feature>
<dbReference type="InterPro" id="IPR011009">
    <property type="entry name" value="Kinase-like_dom_sf"/>
</dbReference>
<dbReference type="GO" id="GO:0010389">
    <property type="term" value="P:regulation of G2/M transition of mitotic cell cycle"/>
    <property type="evidence" value="ECO:0007669"/>
    <property type="project" value="TreeGrafter"/>
</dbReference>
<dbReference type="CDD" id="cd07829">
    <property type="entry name" value="STKc_CDK_like"/>
    <property type="match status" value="1"/>
</dbReference>